<evidence type="ECO:0000256" key="2">
    <source>
        <dbReference type="SAM" id="MobiDB-lite"/>
    </source>
</evidence>
<dbReference type="SMART" id="SM00343">
    <property type="entry name" value="ZnF_C2HC"/>
    <property type="match status" value="1"/>
</dbReference>
<keyword evidence="5" id="KW-1185">Reference proteome</keyword>
<accession>A0AAD5JG83</accession>
<keyword evidence="1" id="KW-0862">Zinc</keyword>
<gene>
    <name evidence="4" type="ORF">LWI28_024753</name>
</gene>
<sequence>MERGPSGSYNHGRSKSRSRKNVKCYICGKKGHVKSECWHNKKKSGDNRAPESSSSQGCVASTSDDGEVLHSEGNTAAEGRKRFANVWLLDSAATWHMTSQREWFHKYEPVSRGSVFMGNDHALKIDGIGTIKIKMHDGTIRTIYEVRHVKGLKKNLLSLGQLDDLGCLSNSFRAKVAKTAYYVINRSPSIAIELKTPMEMWIGYADGVKMYRLRDPTTHKVVISRYVIFLEDQLQKEEDNITSKENTETTDVQVENNQEQEDSVSSEAEPEHETQVLDESEAPEVRRLTRERRPPVWHSEMYEI</sequence>
<feature type="compositionally biased region" description="Acidic residues" evidence="2">
    <location>
        <begin position="258"/>
        <end position="268"/>
    </location>
</feature>
<evidence type="ECO:0000313" key="5">
    <source>
        <dbReference type="Proteomes" id="UP001064489"/>
    </source>
</evidence>
<evidence type="ECO:0000259" key="3">
    <source>
        <dbReference type="PROSITE" id="PS50158"/>
    </source>
</evidence>
<evidence type="ECO:0000256" key="1">
    <source>
        <dbReference type="PROSITE-ProRule" id="PRU00047"/>
    </source>
</evidence>
<feature type="region of interest" description="Disordered" evidence="2">
    <location>
        <begin position="37"/>
        <end position="70"/>
    </location>
</feature>
<protein>
    <recommendedName>
        <fullName evidence="3">CCHC-type domain-containing protein</fullName>
    </recommendedName>
</protein>
<dbReference type="PANTHER" id="PTHR47592:SF27">
    <property type="entry name" value="OS08G0421700 PROTEIN"/>
    <property type="match status" value="1"/>
</dbReference>
<dbReference type="PROSITE" id="PS50158">
    <property type="entry name" value="ZF_CCHC"/>
    <property type="match status" value="1"/>
</dbReference>
<keyword evidence="1" id="KW-0479">Metal-binding</keyword>
<dbReference type="Proteomes" id="UP001064489">
    <property type="component" value="Chromosome 13"/>
</dbReference>
<evidence type="ECO:0000313" key="4">
    <source>
        <dbReference type="EMBL" id="KAI9198938.1"/>
    </source>
</evidence>
<dbReference type="Pfam" id="PF22936">
    <property type="entry name" value="Pol_BBD"/>
    <property type="match status" value="1"/>
</dbReference>
<dbReference type="Gene3D" id="4.10.60.10">
    <property type="entry name" value="Zinc finger, CCHC-type"/>
    <property type="match status" value="1"/>
</dbReference>
<dbReference type="SUPFAM" id="SSF57756">
    <property type="entry name" value="Retrovirus zinc finger-like domains"/>
    <property type="match status" value="1"/>
</dbReference>
<dbReference type="PANTHER" id="PTHR47592">
    <property type="entry name" value="PBF68 PROTEIN"/>
    <property type="match status" value="1"/>
</dbReference>
<organism evidence="4 5">
    <name type="scientific">Acer negundo</name>
    <name type="common">Box elder</name>
    <dbReference type="NCBI Taxonomy" id="4023"/>
    <lineage>
        <taxon>Eukaryota</taxon>
        <taxon>Viridiplantae</taxon>
        <taxon>Streptophyta</taxon>
        <taxon>Embryophyta</taxon>
        <taxon>Tracheophyta</taxon>
        <taxon>Spermatophyta</taxon>
        <taxon>Magnoliopsida</taxon>
        <taxon>eudicotyledons</taxon>
        <taxon>Gunneridae</taxon>
        <taxon>Pentapetalae</taxon>
        <taxon>rosids</taxon>
        <taxon>malvids</taxon>
        <taxon>Sapindales</taxon>
        <taxon>Sapindaceae</taxon>
        <taxon>Hippocastanoideae</taxon>
        <taxon>Acereae</taxon>
        <taxon>Acer</taxon>
    </lineage>
</organism>
<dbReference type="InterPro" id="IPR054722">
    <property type="entry name" value="PolX-like_BBD"/>
</dbReference>
<dbReference type="AlphaFoldDB" id="A0AAD5JG83"/>
<dbReference type="InterPro" id="IPR057670">
    <property type="entry name" value="SH3_retrovirus"/>
</dbReference>
<dbReference type="Pfam" id="PF00098">
    <property type="entry name" value="zf-CCHC"/>
    <property type="match status" value="1"/>
</dbReference>
<feature type="compositionally biased region" description="Polar residues" evidence="2">
    <location>
        <begin position="50"/>
        <end position="63"/>
    </location>
</feature>
<feature type="domain" description="CCHC-type" evidence="3">
    <location>
        <begin position="23"/>
        <end position="37"/>
    </location>
</feature>
<feature type="region of interest" description="Disordered" evidence="2">
    <location>
        <begin position="1"/>
        <end position="20"/>
    </location>
</feature>
<feature type="region of interest" description="Disordered" evidence="2">
    <location>
        <begin position="239"/>
        <end position="293"/>
    </location>
</feature>
<dbReference type="InterPro" id="IPR036875">
    <property type="entry name" value="Znf_CCHC_sf"/>
</dbReference>
<feature type="compositionally biased region" description="Basic and acidic residues" evidence="2">
    <location>
        <begin position="37"/>
        <end position="49"/>
    </location>
</feature>
<dbReference type="GO" id="GO:0003676">
    <property type="term" value="F:nucleic acid binding"/>
    <property type="evidence" value="ECO:0007669"/>
    <property type="project" value="InterPro"/>
</dbReference>
<dbReference type="Pfam" id="PF25597">
    <property type="entry name" value="SH3_retrovirus"/>
    <property type="match status" value="1"/>
</dbReference>
<proteinExistence type="predicted"/>
<name>A0AAD5JG83_ACENE</name>
<reference evidence="4 5" key="1">
    <citation type="journal article" date="2022" name="Plant J.">
        <title>Strategies of tolerance reflected in two North American maple genomes.</title>
        <authorList>
            <person name="McEvoy S.L."/>
            <person name="Sezen U.U."/>
            <person name="Trouern-Trend A."/>
            <person name="McMahon S.M."/>
            <person name="Schaberg P.G."/>
            <person name="Yang J."/>
            <person name="Wegrzyn J.L."/>
            <person name="Swenson N.G."/>
        </authorList>
    </citation>
    <scope>NUCLEOTIDE SEQUENCE [LARGE SCALE GENOMIC DNA]</scope>
    <source>
        <strain evidence="4">91603</strain>
    </source>
</reference>
<dbReference type="GO" id="GO:0008270">
    <property type="term" value="F:zinc ion binding"/>
    <property type="evidence" value="ECO:0007669"/>
    <property type="project" value="UniProtKB-KW"/>
</dbReference>
<dbReference type="EMBL" id="JAJSOW010000002">
    <property type="protein sequence ID" value="KAI9198938.1"/>
    <property type="molecule type" value="Genomic_DNA"/>
</dbReference>
<keyword evidence="1" id="KW-0863">Zinc-finger</keyword>
<dbReference type="InterPro" id="IPR001878">
    <property type="entry name" value="Znf_CCHC"/>
</dbReference>
<comment type="caution">
    <text evidence="4">The sequence shown here is derived from an EMBL/GenBank/DDBJ whole genome shotgun (WGS) entry which is preliminary data.</text>
</comment>
<feature type="compositionally biased region" description="Basic and acidic residues" evidence="2">
    <location>
        <begin position="283"/>
        <end position="293"/>
    </location>
</feature>